<dbReference type="GO" id="GO:0016972">
    <property type="term" value="F:thiol oxidase activity"/>
    <property type="evidence" value="ECO:0007669"/>
    <property type="project" value="EnsemblFungi"/>
</dbReference>
<dbReference type="Proteomes" id="UP000002866">
    <property type="component" value="Chromosome 3"/>
</dbReference>
<keyword evidence="13 18" id="KW-1015">Disulfide bond</keyword>
<feature type="binding site" evidence="17">
    <location>
        <position position="230"/>
    </location>
    <ligand>
        <name>FAD</name>
        <dbReference type="ChEBI" id="CHEBI:57692"/>
    </ligand>
</feature>
<evidence type="ECO:0008006" key="22">
    <source>
        <dbReference type="Google" id="ProtNLM"/>
    </source>
</evidence>
<keyword evidence="10" id="KW-0249">Electron transport</keyword>
<feature type="active site" description="Nucleophile" evidence="16">
    <location>
        <position position="351"/>
    </location>
</feature>
<dbReference type="InParanoid" id="I2H221"/>
<feature type="signal peptide" evidence="19">
    <location>
        <begin position="1"/>
        <end position="22"/>
    </location>
</feature>
<keyword evidence="15" id="KW-0676">Redox-active center</keyword>
<feature type="binding site" evidence="17">
    <location>
        <position position="259"/>
    </location>
    <ligand>
        <name>FAD</name>
        <dbReference type="ChEBI" id="CHEBI:57692"/>
    </ligand>
</feature>
<dbReference type="PANTHER" id="PTHR12613:SF0">
    <property type="entry name" value="ERO1-LIKE PROTEIN"/>
    <property type="match status" value="1"/>
</dbReference>
<name>I2H221_HENB6</name>
<dbReference type="GO" id="GO:0071949">
    <property type="term" value="F:FAD binding"/>
    <property type="evidence" value="ECO:0007669"/>
    <property type="project" value="InterPro"/>
</dbReference>
<comment type="cofactor">
    <cofactor evidence="1 17">
        <name>FAD</name>
        <dbReference type="ChEBI" id="CHEBI:57692"/>
    </cofactor>
</comment>
<evidence type="ECO:0000256" key="13">
    <source>
        <dbReference type="ARBA" id="ARBA00023157"/>
    </source>
</evidence>
<evidence type="ECO:0000313" key="20">
    <source>
        <dbReference type="EMBL" id="CCH60423.1"/>
    </source>
</evidence>
<evidence type="ECO:0000256" key="14">
    <source>
        <dbReference type="ARBA" id="ARBA00023180"/>
    </source>
</evidence>
<dbReference type="OMA" id="CYKDRLH"/>
<protein>
    <recommendedName>
        <fullName evidence="22">Endoplasmic oxidoreductin-1</fullName>
    </recommendedName>
</protein>
<evidence type="ECO:0000256" key="8">
    <source>
        <dbReference type="ARBA" id="ARBA00022824"/>
    </source>
</evidence>
<feature type="disulfide bond" description="Redox-active" evidence="18">
    <location>
        <begin position="351"/>
        <end position="354"/>
    </location>
</feature>
<dbReference type="GO" id="GO:0034975">
    <property type="term" value="P:protein folding in endoplasmic reticulum"/>
    <property type="evidence" value="ECO:0007669"/>
    <property type="project" value="EnsemblFungi"/>
</dbReference>
<feature type="binding site" evidence="17">
    <location>
        <position position="199"/>
    </location>
    <ligand>
        <name>FAD</name>
        <dbReference type="ChEBI" id="CHEBI:57692"/>
    </ligand>
</feature>
<evidence type="ECO:0000256" key="1">
    <source>
        <dbReference type="ARBA" id="ARBA00001974"/>
    </source>
</evidence>
<feature type="disulfide bond" evidence="18">
    <location>
        <begin position="147"/>
        <end position="294"/>
    </location>
</feature>
<evidence type="ECO:0000256" key="9">
    <source>
        <dbReference type="ARBA" id="ARBA00022827"/>
    </source>
</evidence>
<keyword evidence="9 17" id="KW-0274">FAD</keyword>
<keyword evidence="5" id="KW-0813">Transport</keyword>
<keyword evidence="7 19" id="KW-0732">Signal</keyword>
<dbReference type="SUPFAM" id="SSF110019">
    <property type="entry name" value="ERO1-like"/>
    <property type="match status" value="1"/>
</dbReference>
<dbReference type="Pfam" id="PF04137">
    <property type="entry name" value="ERO1"/>
    <property type="match status" value="1"/>
</dbReference>
<accession>I2H221</accession>
<proteinExistence type="inferred from homology"/>
<organism evidence="20 21">
    <name type="scientific">Henningerozyma blattae (strain ATCC 34711 / CBS 6284 / DSM 70876 / NBRC 10599 / NRRL Y-10934 / UCD 77-7)</name>
    <name type="common">Yeast</name>
    <name type="synonym">Tetrapisispora blattae</name>
    <dbReference type="NCBI Taxonomy" id="1071380"/>
    <lineage>
        <taxon>Eukaryota</taxon>
        <taxon>Fungi</taxon>
        <taxon>Dikarya</taxon>
        <taxon>Ascomycota</taxon>
        <taxon>Saccharomycotina</taxon>
        <taxon>Saccharomycetes</taxon>
        <taxon>Saccharomycetales</taxon>
        <taxon>Saccharomycetaceae</taxon>
        <taxon>Henningerozyma</taxon>
    </lineage>
</organism>
<dbReference type="FunCoup" id="I2H221">
    <property type="interactions" value="834"/>
</dbReference>
<keyword evidence="14" id="KW-0325">Glycoprotein</keyword>
<dbReference type="KEGG" id="tbl:TBLA_0C06280"/>
<keyword evidence="12" id="KW-0472">Membrane</keyword>
<dbReference type="GO" id="GO:0015035">
    <property type="term" value="F:protein-disulfide reductase activity"/>
    <property type="evidence" value="ECO:0007669"/>
    <property type="project" value="InterPro"/>
</dbReference>
<feature type="chain" id="PRO_5003659030" description="Endoplasmic oxidoreductin-1" evidence="19">
    <location>
        <begin position="23"/>
        <end position="578"/>
    </location>
</feature>
<keyword evidence="8" id="KW-0256">Endoplasmic reticulum</keyword>
<keyword evidence="21" id="KW-1185">Reference proteome</keyword>
<feature type="binding site" evidence="17">
    <location>
        <position position="188"/>
    </location>
    <ligand>
        <name>FAD</name>
        <dbReference type="ChEBI" id="CHEBI:57692"/>
    </ligand>
</feature>
<feature type="binding site" evidence="17">
    <location>
        <position position="186"/>
    </location>
    <ligand>
        <name>FAD</name>
        <dbReference type="ChEBI" id="CHEBI:57692"/>
    </ligand>
</feature>
<dbReference type="PANTHER" id="PTHR12613">
    <property type="entry name" value="ERO1-RELATED"/>
    <property type="match status" value="1"/>
</dbReference>
<evidence type="ECO:0000256" key="2">
    <source>
        <dbReference type="ARBA" id="ARBA00004367"/>
    </source>
</evidence>
<reference evidence="20 21" key="1">
    <citation type="journal article" date="2011" name="Proc. Natl. Acad. Sci. U.S.A.">
        <title>Evolutionary erosion of yeast sex chromosomes by mating-type switching accidents.</title>
        <authorList>
            <person name="Gordon J.L."/>
            <person name="Armisen D."/>
            <person name="Proux-Wera E."/>
            <person name="Oheigeartaigh S.S."/>
            <person name="Byrne K.P."/>
            <person name="Wolfe K.H."/>
        </authorList>
    </citation>
    <scope>NUCLEOTIDE SEQUENCE [LARGE SCALE GENOMIC DNA]</scope>
    <source>
        <strain evidence="21">ATCC 34711 / CBS 6284 / DSM 70876 / NBRC 10599 / NRRL Y-10934 / UCD 77-7</strain>
    </source>
</reference>
<dbReference type="EMBL" id="HE806318">
    <property type="protein sequence ID" value="CCH60423.1"/>
    <property type="molecule type" value="Genomic_DNA"/>
</dbReference>
<feature type="binding site" evidence="17">
    <location>
        <position position="227"/>
    </location>
    <ligand>
        <name>FAD</name>
        <dbReference type="ChEBI" id="CHEBI:57692"/>
    </ligand>
</feature>
<dbReference type="GO" id="GO:0005789">
    <property type="term" value="C:endoplasmic reticulum membrane"/>
    <property type="evidence" value="ECO:0007669"/>
    <property type="project" value="UniProtKB-SubCell"/>
</dbReference>
<evidence type="ECO:0000256" key="7">
    <source>
        <dbReference type="ARBA" id="ARBA00022729"/>
    </source>
</evidence>
<gene>
    <name evidence="20" type="primary">TBLA0C06280</name>
    <name evidence="20" type="ORF">TBLA_0C06280</name>
</gene>
<evidence type="ECO:0000256" key="4">
    <source>
        <dbReference type="ARBA" id="ARBA00011802"/>
    </source>
</evidence>
<dbReference type="STRING" id="1071380.I2H221"/>
<evidence type="ECO:0000256" key="6">
    <source>
        <dbReference type="ARBA" id="ARBA00022630"/>
    </source>
</evidence>
<dbReference type="AlphaFoldDB" id="I2H221"/>
<dbReference type="OrthoDB" id="269384at2759"/>
<feature type="disulfide bond" description="Redox-active" evidence="18">
    <location>
        <begin position="96"/>
        <end position="101"/>
    </location>
</feature>
<evidence type="ECO:0000256" key="16">
    <source>
        <dbReference type="PIRSR" id="PIRSR017205-1"/>
    </source>
</evidence>
<dbReference type="HOGENOM" id="CLU_023061_1_0_1"/>
<evidence type="ECO:0000256" key="12">
    <source>
        <dbReference type="ARBA" id="ARBA00023136"/>
    </source>
</evidence>
<comment type="subunit">
    <text evidence="4">May function both as a monomer and a homodimer.</text>
</comment>
<evidence type="ECO:0000256" key="3">
    <source>
        <dbReference type="ARBA" id="ARBA00008277"/>
    </source>
</evidence>
<evidence type="ECO:0000256" key="15">
    <source>
        <dbReference type="ARBA" id="ARBA00023284"/>
    </source>
</evidence>
<evidence type="ECO:0000256" key="10">
    <source>
        <dbReference type="ARBA" id="ARBA00022982"/>
    </source>
</evidence>
<dbReference type="RefSeq" id="XP_004179942.1">
    <property type="nucleotide sequence ID" value="XM_004179894.1"/>
</dbReference>
<evidence type="ECO:0000256" key="11">
    <source>
        <dbReference type="ARBA" id="ARBA00023002"/>
    </source>
</evidence>
<dbReference type="PIRSF" id="PIRSF017205">
    <property type="entry name" value="ERO1"/>
    <property type="match status" value="1"/>
</dbReference>
<keyword evidence="6" id="KW-0285">Flavoprotein</keyword>
<evidence type="ECO:0000256" key="18">
    <source>
        <dbReference type="PIRSR" id="PIRSR017205-3"/>
    </source>
</evidence>
<dbReference type="GeneID" id="14495403"/>
<feature type="active site" evidence="16">
    <location>
        <position position="354"/>
    </location>
</feature>
<evidence type="ECO:0000256" key="19">
    <source>
        <dbReference type="SAM" id="SignalP"/>
    </source>
</evidence>
<dbReference type="eggNOG" id="KOG2608">
    <property type="taxonomic scope" value="Eukaryota"/>
</dbReference>
<keyword evidence="11" id="KW-0560">Oxidoreductase</keyword>
<comment type="similarity">
    <text evidence="3">Belongs to the EROs family.</text>
</comment>
<sequence>MKLNSLLTNLALIGLSSVNVNADNNEDVSIQESNFCKLDVNQQVSPSCDITFKEINEINKKIRPDLVSLVQTEFFRYFKIDLYKECSFWDTSDAFCTSRNCAVDVVEDWDKLPEIWQPEVLGSLNNETVSEATEENDNELTFLNQLCDKSKSGSTQKVGSQYDYCDLDDFSKEGSVLVDLVENPERFTGYGGNQSASIWMNIYNENCFTVGETGQSLAKDAFYRLVSGLHASIATHLSNGYLNTDTGNFEPNLDLFMARVGNFPDRVANIYFDYSVISKALWKIRPYMKRLSFCDSYDEKVKSIFLNIVSQLDSKIFNEDLIFSDNISSKLKDDFKLRFKNVTRLMDCVHCDRCRMWGKIQTTGYATSLKILFELDQHDEETKQHIVDKLTKYELIALINTFDRLSQSIAAINNFETLYNQRLNSSNNTQNKLANFFQNNNFFKLLGSARKAVTSTITSIKANASKGGIKASEEKDTLIKEKEEQVVFADLKMPKKKTKQLDSNGTEIEGVWEKAWKTEIHNFKEALRFIYRCYADLPSNVWNICLYNMNKLWNRFVGVANYVKEEEDNPIAYSLDIQ</sequence>
<evidence type="ECO:0000256" key="17">
    <source>
        <dbReference type="PIRSR" id="PIRSR017205-2"/>
    </source>
</evidence>
<evidence type="ECO:0000313" key="21">
    <source>
        <dbReference type="Proteomes" id="UP000002866"/>
    </source>
</evidence>
<comment type="subcellular location">
    <subcellularLocation>
        <location evidence="2">Endoplasmic reticulum membrane</location>
        <topology evidence="2">Peripheral membrane protein</topology>
        <orientation evidence="2">Lumenal side</orientation>
    </subcellularLocation>
</comment>
<dbReference type="InterPro" id="IPR007266">
    <property type="entry name" value="Ero1"/>
</dbReference>
<dbReference type="InterPro" id="IPR037192">
    <property type="entry name" value="ERO1-like_sf"/>
</dbReference>
<evidence type="ECO:0000256" key="5">
    <source>
        <dbReference type="ARBA" id="ARBA00022448"/>
    </source>
</evidence>